<evidence type="ECO:0000313" key="2">
    <source>
        <dbReference type="Proteomes" id="UP000322080"/>
    </source>
</evidence>
<comment type="caution">
    <text evidence="1">The sequence shown here is derived from an EMBL/GenBank/DDBJ whole genome shotgun (WGS) entry which is preliminary data.</text>
</comment>
<protein>
    <submittedName>
        <fullName evidence="1">Uncharacterized protein</fullName>
    </submittedName>
</protein>
<sequence>MTTFTYLEPLTEGHCTFWAQMVLEAAARDARVGRLRLVTGPQIAERIGDRVAGLGGKVVVIEPDTLARMTQGRLLARGWAQWQAARREARKGPVFLPFFDHAVVAAALDPRPIPGGGRISGVIFRPPNRHGLADTWQSRIDSLRRWTTYRLARRTLGGPLLTLDEVAPASSAGRATGALRYLPDPAPDLSLLASASPALRDDGRRVVLVFGALTERKGIFQALAAWEMLDPAFHAGHALRFVGRLGADERDRFLRARDGCRKRRPDMRIELEDRFVSDLDLAREVLSAAVILAPYQNHVGSSGVLHWAVAAGRPLITQNTGLIGYQVERYGLGRATDCTDPARIATALLDCDSGARAISGAFLKEHSPGAAIEAVLRTALDD</sequence>
<dbReference type="EMBL" id="VSIY01000003">
    <property type="protein sequence ID" value="TYB83277.1"/>
    <property type="molecule type" value="Genomic_DNA"/>
</dbReference>
<proteinExistence type="predicted"/>
<organism evidence="1 2">
    <name type="scientific">Maritimibacter fusiformis</name>
    <dbReference type="NCBI Taxonomy" id="2603819"/>
    <lineage>
        <taxon>Bacteria</taxon>
        <taxon>Pseudomonadati</taxon>
        <taxon>Pseudomonadota</taxon>
        <taxon>Alphaproteobacteria</taxon>
        <taxon>Rhodobacterales</taxon>
        <taxon>Roseobacteraceae</taxon>
        <taxon>Maritimibacter</taxon>
    </lineage>
</organism>
<dbReference type="Gene3D" id="3.40.50.2000">
    <property type="entry name" value="Glycogen Phosphorylase B"/>
    <property type="match status" value="1"/>
</dbReference>
<dbReference type="Proteomes" id="UP000322080">
    <property type="component" value="Unassembled WGS sequence"/>
</dbReference>
<gene>
    <name evidence="1" type="ORF">FVF75_03615</name>
</gene>
<dbReference type="AlphaFoldDB" id="A0A5D0RNV6"/>
<dbReference type="SUPFAM" id="SSF53756">
    <property type="entry name" value="UDP-Glycosyltransferase/glycogen phosphorylase"/>
    <property type="match status" value="1"/>
</dbReference>
<evidence type="ECO:0000313" key="1">
    <source>
        <dbReference type="EMBL" id="TYB83277.1"/>
    </source>
</evidence>
<reference evidence="1 2" key="1">
    <citation type="submission" date="2019-08" db="EMBL/GenBank/DDBJ databases">
        <title>Identification of a novel species of the genus Boseongicola.</title>
        <authorList>
            <person name="Zhang X.-Q."/>
        </authorList>
    </citation>
    <scope>NUCLEOTIDE SEQUENCE [LARGE SCALE GENOMIC DNA]</scope>
    <source>
        <strain evidence="1 2">HY14</strain>
    </source>
</reference>
<accession>A0A5D0RNV6</accession>
<dbReference type="RefSeq" id="WP_187392958.1">
    <property type="nucleotide sequence ID" value="NZ_VSIY01000003.1"/>
</dbReference>
<name>A0A5D0RNV6_9RHOB</name>
<keyword evidence="2" id="KW-1185">Reference proteome</keyword>